<dbReference type="AlphaFoldDB" id="A0AAV7W2H5"/>
<proteinExistence type="predicted"/>
<gene>
    <name evidence="2" type="ORF">NDU88_002477</name>
</gene>
<reference evidence="2" key="1">
    <citation type="journal article" date="2022" name="bioRxiv">
        <title>Sequencing and chromosome-scale assembly of the giantPleurodeles waltlgenome.</title>
        <authorList>
            <person name="Brown T."/>
            <person name="Elewa A."/>
            <person name="Iarovenko S."/>
            <person name="Subramanian E."/>
            <person name="Araus A.J."/>
            <person name="Petzold A."/>
            <person name="Susuki M."/>
            <person name="Suzuki K.-i.T."/>
            <person name="Hayashi T."/>
            <person name="Toyoda A."/>
            <person name="Oliveira C."/>
            <person name="Osipova E."/>
            <person name="Leigh N.D."/>
            <person name="Simon A."/>
            <person name="Yun M.H."/>
        </authorList>
    </citation>
    <scope>NUCLEOTIDE SEQUENCE</scope>
    <source>
        <strain evidence="2">20211129_DDA</strain>
        <tissue evidence="2">Liver</tissue>
    </source>
</reference>
<protein>
    <submittedName>
        <fullName evidence="2">Uncharacterized protein</fullName>
    </submittedName>
</protein>
<sequence length="162" mass="17326">MLRRPQIWGGASASQAPPATLRSPCSTAEGLPTCAGHPISPVFSVVLYRLPWPFPHRSTWSATGPGRTALHHHHHFSLCLSPLSQALVRPGPSTAPKTLLLQSGRGGPSPLWAHTPRRDRCLLWGPNSTTGPGTKARPAAATSLLLRLQFLMLHHIQGQAGA</sequence>
<evidence type="ECO:0000256" key="1">
    <source>
        <dbReference type="SAM" id="MobiDB-lite"/>
    </source>
</evidence>
<organism evidence="2 3">
    <name type="scientific">Pleurodeles waltl</name>
    <name type="common">Iberian ribbed newt</name>
    <dbReference type="NCBI Taxonomy" id="8319"/>
    <lineage>
        <taxon>Eukaryota</taxon>
        <taxon>Metazoa</taxon>
        <taxon>Chordata</taxon>
        <taxon>Craniata</taxon>
        <taxon>Vertebrata</taxon>
        <taxon>Euteleostomi</taxon>
        <taxon>Amphibia</taxon>
        <taxon>Batrachia</taxon>
        <taxon>Caudata</taxon>
        <taxon>Salamandroidea</taxon>
        <taxon>Salamandridae</taxon>
        <taxon>Pleurodelinae</taxon>
        <taxon>Pleurodeles</taxon>
    </lineage>
</organism>
<feature type="region of interest" description="Disordered" evidence="1">
    <location>
        <begin position="1"/>
        <end position="26"/>
    </location>
</feature>
<dbReference type="EMBL" id="JANPWB010000002">
    <property type="protein sequence ID" value="KAJ1207085.1"/>
    <property type="molecule type" value="Genomic_DNA"/>
</dbReference>
<dbReference type="Proteomes" id="UP001066276">
    <property type="component" value="Chromosome 1_2"/>
</dbReference>
<keyword evidence="3" id="KW-1185">Reference proteome</keyword>
<accession>A0AAV7W2H5</accession>
<name>A0AAV7W2H5_PLEWA</name>
<evidence type="ECO:0000313" key="3">
    <source>
        <dbReference type="Proteomes" id="UP001066276"/>
    </source>
</evidence>
<comment type="caution">
    <text evidence="2">The sequence shown here is derived from an EMBL/GenBank/DDBJ whole genome shotgun (WGS) entry which is preliminary data.</text>
</comment>
<evidence type="ECO:0000313" key="2">
    <source>
        <dbReference type="EMBL" id="KAJ1207085.1"/>
    </source>
</evidence>